<dbReference type="Gene3D" id="3.30.360.10">
    <property type="entry name" value="Dihydrodipicolinate Reductase, domain 2"/>
    <property type="match status" value="1"/>
</dbReference>
<reference evidence="6 7" key="1">
    <citation type="submission" date="2018-05" db="EMBL/GenBank/DDBJ databases">
        <title>Genomic Encyclopedia of Archaeal and Bacterial Type Strains, Phase II (KMG-II): from individual species to whole genera.</title>
        <authorList>
            <person name="Goeker M."/>
        </authorList>
    </citation>
    <scope>NUCLEOTIDE SEQUENCE [LARGE SCALE GENOMIC DNA]</scope>
    <source>
        <strain evidence="6 7">DSM 23514</strain>
    </source>
</reference>
<dbReference type="OrthoDB" id="9815825at2"/>
<proteinExistence type="inferred from homology"/>
<dbReference type="SUPFAM" id="SSF51735">
    <property type="entry name" value="NAD(P)-binding Rossmann-fold domains"/>
    <property type="match status" value="1"/>
</dbReference>
<dbReference type="EMBL" id="QGGQ01000001">
    <property type="protein sequence ID" value="PWK26063.1"/>
    <property type="molecule type" value="Genomic_DNA"/>
</dbReference>
<evidence type="ECO:0000313" key="5">
    <source>
        <dbReference type="EMBL" id="MBD1262363.1"/>
    </source>
</evidence>
<dbReference type="EMBL" id="JACWLN010000010">
    <property type="protein sequence ID" value="MBD1262363.1"/>
    <property type="molecule type" value="Genomic_DNA"/>
</dbReference>
<dbReference type="InterPro" id="IPR000683">
    <property type="entry name" value="Gfo/Idh/MocA-like_OxRdtase_N"/>
</dbReference>
<evidence type="ECO:0000259" key="4">
    <source>
        <dbReference type="Pfam" id="PF02894"/>
    </source>
</evidence>
<evidence type="ECO:0000256" key="2">
    <source>
        <dbReference type="ARBA" id="ARBA00023002"/>
    </source>
</evidence>
<comment type="similarity">
    <text evidence="1">Belongs to the Gfo/Idh/MocA family.</text>
</comment>
<dbReference type="InterPro" id="IPR036291">
    <property type="entry name" value="NAD(P)-bd_dom_sf"/>
</dbReference>
<dbReference type="AlphaFoldDB" id="A0A316EBB1"/>
<reference evidence="5 8" key="2">
    <citation type="submission" date="2020-07" db="EMBL/GenBank/DDBJ databases">
        <title>The draft genome sequence of Maribacter polysiphoniae KCTC 22021.</title>
        <authorList>
            <person name="Mu L."/>
        </authorList>
    </citation>
    <scope>NUCLEOTIDE SEQUENCE [LARGE SCALE GENOMIC DNA]</scope>
    <source>
        <strain evidence="5 8">KCTC 22021</strain>
    </source>
</reference>
<accession>A0A316EBB1</accession>
<comment type="caution">
    <text evidence="6">The sequence shown here is derived from an EMBL/GenBank/DDBJ whole genome shotgun (WGS) entry which is preliminary data.</text>
</comment>
<dbReference type="Proteomes" id="UP000651837">
    <property type="component" value="Unassembled WGS sequence"/>
</dbReference>
<feature type="domain" description="Gfo/Idh/MocA-like oxidoreductase C-terminal" evidence="4">
    <location>
        <begin position="135"/>
        <end position="347"/>
    </location>
</feature>
<dbReference type="PANTHER" id="PTHR43708">
    <property type="entry name" value="CONSERVED EXPRESSED OXIDOREDUCTASE (EUROFUNG)"/>
    <property type="match status" value="1"/>
</dbReference>
<evidence type="ECO:0000313" key="7">
    <source>
        <dbReference type="Proteomes" id="UP000245667"/>
    </source>
</evidence>
<dbReference type="PANTHER" id="PTHR43708:SF5">
    <property type="entry name" value="CONSERVED EXPRESSED OXIDOREDUCTASE (EUROFUNG)-RELATED"/>
    <property type="match status" value="1"/>
</dbReference>
<dbReference type="Gene3D" id="3.40.50.720">
    <property type="entry name" value="NAD(P)-binding Rossmann-like Domain"/>
    <property type="match status" value="1"/>
</dbReference>
<sequence length="347" mass="39177">MKPVKTAICSYGISGSVFHAPFISVNPNFELYGVWERTKNNARKRYPDIKTFRSLEELLADDNIELVVVNTPSVTHFDYAKKVITSGKHLIVEKPFTATSSQAKELIELAKKEGVKLSVYHNRRYDSDCKTVEKVLKDGLLGKVVEAEIRYDRFNPELSYKKHKEIPTEGVGSLYDLGSHLIDQAIHLFGMPKAVFADLDSLRPNSRVVDYFDVKLFYASHRVSLKSSYYVREALPGIVFHGTKGSFIKPKGDIQEEELQAGKTPGTKDWGLEPKSGEGLLHTEIDGTIVKERIPTLRGDYMEYYEGIYEAIRNNKPLNVTATEAMQVIKVIEAAQKSNIEKKTIDL</sequence>
<dbReference type="Pfam" id="PF01408">
    <property type="entry name" value="GFO_IDH_MocA"/>
    <property type="match status" value="1"/>
</dbReference>
<dbReference type="RefSeq" id="WP_109648959.1">
    <property type="nucleotide sequence ID" value="NZ_JACWLN010000010.1"/>
</dbReference>
<evidence type="ECO:0000313" key="6">
    <source>
        <dbReference type="EMBL" id="PWK26063.1"/>
    </source>
</evidence>
<protein>
    <submittedName>
        <fullName evidence="5">Gfo/Idh/MocA family oxidoreductase</fullName>
    </submittedName>
    <submittedName>
        <fullName evidence="6">Putative dehydrogenase</fullName>
    </submittedName>
</protein>
<keyword evidence="8" id="KW-1185">Reference proteome</keyword>
<dbReference type="GO" id="GO:0016491">
    <property type="term" value="F:oxidoreductase activity"/>
    <property type="evidence" value="ECO:0007669"/>
    <property type="project" value="UniProtKB-KW"/>
</dbReference>
<organism evidence="6 7">
    <name type="scientific">Maribacter polysiphoniae</name>
    <dbReference type="NCBI Taxonomy" id="429344"/>
    <lineage>
        <taxon>Bacteria</taxon>
        <taxon>Pseudomonadati</taxon>
        <taxon>Bacteroidota</taxon>
        <taxon>Flavobacteriia</taxon>
        <taxon>Flavobacteriales</taxon>
        <taxon>Flavobacteriaceae</taxon>
        <taxon>Maribacter</taxon>
    </lineage>
</organism>
<name>A0A316EBB1_9FLAO</name>
<dbReference type="GO" id="GO:0000166">
    <property type="term" value="F:nucleotide binding"/>
    <property type="evidence" value="ECO:0007669"/>
    <property type="project" value="InterPro"/>
</dbReference>
<evidence type="ECO:0000313" key="8">
    <source>
        <dbReference type="Proteomes" id="UP000651837"/>
    </source>
</evidence>
<feature type="domain" description="Gfo/Idh/MocA-like oxidoreductase N-terminal" evidence="3">
    <location>
        <begin position="5"/>
        <end position="121"/>
    </location>
</feature>
<dbReference type="Proteomes" id="UP000245667">
    <property type="component" value="Unassembled WGS sequence"/>
</dbReference>
<evidence type="ECO:0000256" key="1">
    <source>
        <dbReference type="ARBA" id="ARBA00010928"/>
    </source>
</evidence>
<gene>
    <name evidence="5" type="ORF">HZY62_17325</name>
    <name evidence="6" type="ORF">LX92_00807</name>
</gene>
<evidence type="ECO:0000259" key="3">
    <source>
        <dbReference type="Pfam" id="PF01408"/>
    </source>
</evidence>
<dbReference type="Pfam" id="PF02894">
    <property type="entry name" value="GFO_IDH_MocA_C"/>
    <property type="match status" value="1"/>
</dbReference>
<keyword evidence="2" id="KW-0560">Oxidoreductase</keyword>
<dbReference type="InterPro" id="IPR051317">
    <property type="entry name" value="Gfo/Idh/MocA_oxidoreduct"/>
</dbReference>
<dbReference type="InterPro" id="IPR004104">
    <property type="entry name" value="Gfo/Idh/MocA-like_OxRdtase_C"/>
</dbReference>